<protein>
    <submittedName>
        <fullName evidence="1">Uncharacterized protein</fullName>
    </submittedName>
</protein>
<reference evidence="1" key="1">
    <citation type="submission" date="2018-06" db="EMBL/GenBank/DDBJ databases">
        <authorList>
            <person name="Zhirakovskaya E."/>
        </authorList>
    </citation>
    <scope>NUCLEOTIDE SEQUENCE</scope>
</reference>
<gene>
    <name evidence="1" type="ORF">MNBD_GAMMA13-1310</name>
</gene>
<dbReference type="AlphaFoldDB" id="A0A3B0YUC1"/>
<proteinExistence type="predicted"/>
<evidence type="ECO:0000313" key="1">
    <source>
        <dbReference type="EMBL" id="VAW83011.1"/>
    </source>
</evidence>
<accession>A0A3B0YUC1</accession>
<dbReference type="EMBL" id="UOFK01000341">
    <property type="protein sequence ID" value="VAW83011.1"/>
    <property type="molecule type" value="Genomic_DNA"/>
</dbReference>
<organism evidence="1">
    <name type="scientific">hydrothermal vent metagenome</name>
    <dbReference type="NCBI Taxonomy" id="652676"/>
    <lineage>
        <taxon>unclassified sequences</taxon>
        <taxon>metagenomes</taxon>
        <taxon>ecological metagenomes</taxon>
    </lineage>
</organism>
<sequence>MVVTRINDMPVYAAQTEQMDASLYNLWRRARLHLNMPLRVELPGLKQMVLIIENDSWVVVDQCQYDLPVLAWVGFQDTGRTSLHTPVTCTLNYYHYLADHLREKVLTCMHEALQALLSDTIR</sequence>
<name>A0A3B0YUC1_9ZZZZ</name>